<proteinExistence type="inferred from homology"/>
<protein>
    <recommendedName>
        <fullName evidence="3">Pirin N-terminal domain-containing protein</fullName>
    </recommendedName>
</protein>
<dbReference type="EMBL" id="BPVZ01000002">
    <property type="protein sequence ID" value="GKU87590.1"/>
    <property type="molecule type" value="Genomic_DNA"/>
</dbReference>
<dbReference type="InterPro" id="IPR014710">
    <property type="entry name" value="RmlC-like_jellyroll"/>
</dbReference>
<dbReference type="Pfam" id="PF02678">
    <property type="entry name" value="Pirin"/>
    <property type="match status" value="1"/>
</dbReference>
<name>A0AAV5HLF6_9ROSI</name>
<sequence length="147" mass="16792">MYKEISDLRHDGKSITSPLPLMLMQKLHLLRLDFLIIHNTGFETLTYMFQGGITHRDFAGHKGTIHTGDVQRMTAGRGIIHSEMPAAGEGVNRGLQLWINLSSKVKMIEPRYQELLTEDIRRAERERWCGSQDHCRRINGSSVHGIN</sequence>
<dbReference type="Proteomes" id="UP001054252">
    <property type="component" value="Unassembled WGS sequence"/>
</dbReference>
<evidence type="ECO:0000256" key="2">
    <source>
        <dbReference type="RuleBase" id="RU003457"/>
    </source>
</evidence>
<organism evidence="4 5">
    <name type="scientific">Rubroshorea leprosula</name>
    <dbReference type="NCBI Taxonomy" id="152421"/>
    <lineage>
        <taxon>Eukaryota</taxon>
        <taxon>Viridiplantae</taxon>
        <taxon>Streptophyta</taxon>
        <taxon>Embryophyta</taxon>
        <taxon>Tracheophyta</taxon>
        <taxon>Spermatophyta</taxon>
        <taxon>Magnoliopsida</taxon>
        <taxon>eudicotyledons</taxon>
        <taxon>Gunneridae</taxon>
        <taxon>Pentapetalae</taxon>
        <taxon>rosids</taxon>
        <taxon>malvids</taxon>
        <taxon>Malvales</taxon>
        <taxon>Dipterocarpaceae</taxon>
        <taxon>Rubroshorea</taxon>
    </lineage>
</organism>
<dbReference type="PANTHER" id="PTHR13903">
    <property type="entry name" value="PIRIN-RELATED"/>
    <property type="match status" value="1"/>
</dbReference>
<dbReference type="Gene3D" id="2.60.120.10">
    <property type="entry name" value="Jelly Rolls"/>
    <property type="match status" value="1"/>
</dbReference>
<comment type="similarity">
    <text evidence="1 2">Belongs to the pirin family.</text>
</comment>
<keyword evidence="5" id="KW-1185">Reference proteome</keyword>
<dbReference type="SUPFAM" id="SSF51182">
    <property type="entry name" value="RmlC-like cupins"/>
    <property type="match status" value="1"/>
</dbReference>
<dbReference type="InterPro" id="IPR003829">
    <property type="entry name" value="Pirin_N_dom"/>
</dbReference>
<evidence type="ECO:0000313" key="4">
    <source>
        <dbReference type="EMBL" id="GKU87590.1"/>
    </source>
</evidence>
<reference evidence="4 5" key="1">
    <citation type="journal article" date="2021" name="Commun. Biol.">
        <title>The genome of Shorea leprosula (Dipterocarpaceae) highlights the ecological relevance of drought in aseasonal tropical rainforests.</title>
        <authorList>
            <person name="Ng K.K.S."/>
            <person name="Kobayashi M.J."/>
            <person name="Fawcett J.A."/>
            <person name="Hatakeyama M."/>
            <person name="Paape T."/>
            <person name="Ng C.H."/>
            <person name="Ang C.C."/>
            <person name="Tnah L.H."/>
            <person name="Lee C.T."/>
            <person name="Nishiyama T."/>
            <person name="Sese J."/>
            <person name="O'Brien M.J."/>
            <person name="Copetti D."/>
            <person name="Mohd Noor M.I."/>
            <person name="Ong R.C."/>
            <person name="Putra M."/>
            <person name="Sireger I.Z."/>
            <person name="Indrioko S."/>
            <person name="Kosugi Y."/>
            <person name="Izuno A."/>
            <person name="Isagi Y."/>
            <person name="Lee S.L."/>
            <person name="Shimizu K.K."/>
        </authorList>
    </citation>
    <scope>NUCLEOTIDE SEQUENCE [LARGE SCALE GENOMIC DNA]</scope>
    <source>
        <strain evidence="4">214</strain>
    </source>
</reference>
<dbReference type="AlphaFoldDB" id="A0AAV5HLF6"/>
<comment type="caution">
    <text evidence="4">The sequence shown here is derived from an EMBL/GenBank/DDBJ whole genome shotgun (WGS) entry which is preliminary data.</text>
</comment>
<evidence type="ECO:0000313" key="5">
    <source>
        <dbReference type="Proteomes" id="UP001054252"/>
    </source>
</evidence>
<evidence type="ECO:0000256" key="1">
    <source>
        <dbReference type="ARBA" id="ARBA00008416"/>
    </source>
</evidence>
<dbReference type="PANTHER" id="PTHR13903:SF8">
    <property type="entry name" value="PIRIN"/>
    <property type="match status" value="1"/>
</dbReference>
<evidence type="ECO:0000259" key="3">
    <source>
        <dbReference type="Pfam" id="PF02678"/>
    </source>
</evidence>
<gene>
    <name evidence="4" type="ORF">SLEP1_g1966</name>
</gene>
<feature type="domain" description="Pirin N-terminal" evidence="3">
    <location>
        <begin position="40"/>
        <end position="99"/>
    </location>
</feature>
<accession>A0AAV5HLF6</accession>
<dbReference type="InterPro" id="IPR011051">
    <property type="entry name" value="RmlC_Cupin_sf"/>
</dbReference>
<dbReference type="InterPro" id="IPR012093">
    <property type="entry name" value="Pirin"/>
</dbReference>